<feature type="transmembrane region" description="Helical" evidence="2">
    <location>
        <begin position="102"/>
        <end position="123"/>
    </location>
</feature>
<reference evidence="3" key="2">
    <citation type="submission" date="2020-06" db="EMBL/GenBank/DDBJ databases">
        <authorList>
            <person name="Sheffer M."/>
        </authorList>
    </citation>
    <scope>NUCLEOTIDE SEQUENCE</scope>
</reference>
<accession>A0A8T0EBK6</accession>
<feature type="compositionally biased region" description="Basic and acidic residues" evidence="1">
    <location>
        <begin position="34"/>
        <end position="46"/>
    </location>
</feature>
<name>A0A8T0EBK6_ARGBR</name>
<keyword evidence="2" id="KW-0472">Membrane</keyword>
<proteinExistence type="predicted"/>
<sequence length="186" mass="20697">METGTPPPKGKKCSKEKSASPTKSRKAQQSPSKSPEHSSAKSSPEHDLKLWQAKEQVLSMPSPRREYRECMVDARGTAQCNTTQPTMCCGPDKKGEGFSRMAVLYFMFFSCVFVVAIIGLRMFTIEDKLLRLDTDYQQQQMRIEVLEGIINKLQKEQKSSAGGGAGDSFGHKRSRRETAECICPPG</sequence>
<dbReference type="AlphaFoldDB" id="A0A8T0EBK6"/>
<organism evidence="3 4">
    <name type="scientific">Argiope bruennichi</name>
    <name type="common">Wasp spider</name>
    <name type="synonym">Aranea bruennichi</name>
    <dbReference type="NCBI Taxonomy" id="94029"/>
    <lineage>
        <taxon>Eukaryota</taxon>
        <taxon>Metazoa</taxon>
        <taxon>Ecdysozoa</taxon>
        <taxon>Arthropoda</taxon>
        <taxon>Chelicerata</taxon>
        <taxon>Arachnida</taxon>
        <taxon>Araneae</taxon>
        <taxon>Araneomorphae</taxon>
        <taxon>Entelegynae</taxon>
        <taxon>Araneoidea</taxon>
        <taxon>Araneidae</taxon>
        <taxon>Argiope</taxon>
    </lineage>
</organism>
<evidence type="ECO:0000256" key="2">
    <source>
        <dbReference type="SAM" id="Phobius"/>
    </source>
</evidence>
<evidence type="ECO:0000256" key="1">
    <source>
        <dbReference type="SAM" id="MobiDB-lite"/>
    </source>
</evidence>
<comment type="caution">
    <text evidence="3">The sequence shown here is derived from an EMBL/GenBank/DDBJ whole genome shotgun (WGS) entry which is preliminary data.</text>
</comment>
<keyword evidence="2" id="KW-1133">Transmembrane helix</keyword>
<dbReference type="Proteomes" id="UP000807504">
    <property type="component" value="Unassembled WGS sequence"/>
</dbReference>
<feature type="region of interest" description="Disordered" evidence="1">
    <location>
        <begin position="157"/>
        <end position="186"/>
    </location>
</feature>
<feature type="region of interest" description="Disordered" evidence="1">
    <location>
        <begin position="1"/>
        <end position="46"/>
    </location>
</feature>
<keyword evidence="4" id="KW-1185">Reference proteome</keyword>
<gene>
    <name evidence="3" type="ORF">HNY73_018023</name>
</gene>
<dbReference type="EMBL" id="JABXBU010002228">
    <property type="protein sequence ID" value="KAF8770502.1"/>
    <property type="molecule type" value="Genomic_DNA"/>
</dbReference>
<evidence type="ECO:0000313" key="4">
    <source>
        <dbReference type="Proteomes" id="UP000807504"/>
    </source>
</evidence>
<keyword evidence="2" id="KW-0812">Transmembrane</keyword>
<reference evidence="3" key="1">
    <citation type="journal article" date="2020" name="bioRxiv">
        <title>Chromosome-level reference genome of the European wasp spider Argiope bruennichi: a resource for studies on range expansion and evolutionary adaptation.</title>
        <authorList>
            <person name="Sheffer M.M."/>
            <person name="Hoppe A."/>
            <person name="Krehenwinkel H."/>
            <person name="Uhl G."/>
            <person name="Kuss A.W."/>
            <person name="Jensen L."/>
            <person name="Jensen C."/>
            <person name="Gillespie R.G."/>
            <person name="Hoff K.J."/>
            <person name="Prost S."/>
        </authorList>
    </citation>
    <scope>NUCLEOTIDE SEQUENCE</scope>
</reference>
<protein>
    <submittedName>
        <fullName evidence="3">Uncharacterized protein</fullName>
    </submittedName>
</protein>
<evidence type="ECO:0000313" key="3">
    <source>
        <dbReference type="EMBL" id="KAF8770502.1"/>
    </source>
</evidence>